<organism evidence="2 3">
    <name type="scientific">Sodiomyces alkalinus (strain CBS 110278 / VKM F-3762 / F11)</name>
    <name type="common">Alkaliphilic filamentous fungus</name>
    <dbReference type="NCBI Taxonomy" id="1314773"/>
    <lineage>
        <taxon>Eukaryota</taxon>
        <taxon>Fungi</taxon>
        <taxon>Dikarya</taxon>
        <taxon>Ascomycota</taxon>
        <taxon>Pezizomycotina</taxon>
        <taxon>Sordariomycetes</taxon>
        <taxon>Hypocreomycetidae</taxon>
        <taxon>Glomerellales</taxon>
        <taxon>Plectosphaerellaceae</taxon>
        <taxon>Sodiomyces</taxon>
    </lineage>
</organism>
<dbReference type="GeneID" id="39579042"/>
<keyword evidence="3" id="KW-1185">Reference proteome</keyword>
<evidence type="ECO:0000256" key="1">
    <source>
        <dbReference type="SAM" id="MobiDB-lite"/>
    </source>
</evidence>
<evidence type="ECO:0000313" key="2">
    <source>
        <dbReference type="EMBL" id="ROT43733.1"/>
    </source>
</evidence>
<feature type="region of interest" description="Disordered" evidence="1">
    <location>
        <begin position="15"/>
        <end position="60"/>
    </location>
</feature>
<proteinExistence type="predicted"/>
<feature type="compositionally biased region" description="Low complexity" evidence="1">
    <location>
        <begin position="43"/>
        <end position="60"/>
    </location>
</feature>
<sequence length="317" mass="35108">MHAYLDVFDQSFQRTPVPESTPYRHSSGSFHDAETPRNVNLWSDTSSVSSSPTDISRTSSIFTTHPAAGLNTPTVYALSEAPSTQPHGLDPFDLYLLHASHASHATPPPQGDAAHPPSPFLPCEFSRYTGCPTTFPADELGLNQYIDHMSSLHLHHKLPPRCSCWWCDDFLFDANHPSNGGDRARNFYNRMAHIRNHVSDAALWGGVAGGGGGAAVASSLLAAALHQHRRPDFWMLDHLWGERLITREAYDRERGIREAPCPEGIYPAGWRPPVPERAMGVEDDLQKEERRRKRARGDGRTGRSRRAGAVGGRRGHI</sequence>
<accession>A0A3N2QAE3</accession>
<name>A0A3N2QAE3_SODAK</name>
<dbReference type="EMBL" id="ML119051">
    <property type="protein sequence ID" value="ROT43733.1"/>
    <property type="molecule type" value="Genomic_DNA"/>
</dbReference>
<gene>
    <name evidence="2" type="ORF">SODALDRAFT_327948</name>
</gene>
<dbReference type="OrthoDB" id="409136at2759"/>
<dbReference type="STRING" id="1314773.A0A3N2QAE3"/>
<dbReference type="RefSeq" id="XP_028471539.1">
    <property type="nucleotide sequence ID" value="XM_028610564.1"/>
</dbReference>
<dbReference type="Proteomes" id="UP000272025">
    <property type="component" value="Unassembled WGS sequence"/>
</dbReference>
<feature type="region of interest" description="Disordered" evidence="1">
    <location>
        <begin position="267"/>
        <end position="317"/>
    </location>
</feature>
<dbReference type="AlphaFoldDB" id="A0A3N2QAE3"/>
<protein>
    <submittedName>
        <fullName evidence="2">Uncharacterized protein</fullName>
    </submittedName>
</protein>
<reference evidence="2 3" key="1">
    <citation type="journal article" date="2018" name="Mol. Ecol.">
        <title>The obligate alkalophilic soda-lake fungus Sodiomyces alkalinus has shifted to a protein diet.</title>
        <authorList>
            <person name="Grum-Grzhimaylo A.A."/>
            <person name="Falkoski D.L."/>
            <person name="van den Heuvel J."/>
            <person name="Valero-Jimenez C.A."/>
            <person name="Min B."/>
            <person name="Choi I.G."/>
            <person name="Lipzen A."/>
            <person name="Daum C.G."/>
            <person name="Aanen D.K."/>
            <person name="Tsang A."/>
            <person name="Henrissat B."/>
            <person name="Bilanenko E.N."/>
            <person name="de Vries R.P."/>
            <person name="van Kan J.A.L."/>
            <person name="Grigoriev I.V."/>
            <person name="Debets A.J.M."/>
        </authorList>
    </citation>
    <scope>NUCLEOTIDE SEQUENCE [LARGE SCALE GENOMIC DNA]</scope>
    <source>
        <strain evidence="2 3">F11</strain>
    </source>
</reference>
<evidence type="ECO:0000313" key="3">
    <source>
        <dbReference type="Proteomes" id="UP000272025"/>
    </source>
</evidence>